<comment type="subcellular location">
    <subcellularLocation>
        <location evidence="2">Cytoplasm</location>
    </subcellularLocation>
</comment>
<evidence type="ECO:0000313" key="15">
    <source>
        <dbReference type="EMBL" id="MCL1140856.1"/>
    </source>
</evidence>
<keyword evidence="7" id="KW-0547">Nucleotide-binding</keyword>
<dbReference type="PIRSF" id="PIRSF001444">
    <property type="entry name" value="Adenylate_cycl"/>
    <property type="match status" value="1"/>
</dbReference>
<dbReference type="Pfam" id="PF01295">
    <property type="entry name" value="Adenylate_cycl"/>
    <property type="match status" value="1"/>
</dbReference>
<dbReference type="RefSeq" id="WP_248951817.1">
    <property type="nucleotide sequence ID" value="NZ_JAKILB010000020.1"/>
</dbReference>
<evidence type="ECO:0000256" key="13">
    <source>
        <dbReference type="RuleBase" id="RU004184"/>
    </source>
</evidence>
<dbReference type="PANTHER" id="PTHR38760">
    <property type="entry name" value="ADENYLATE CYCLASE"/>
    <property type="match status" value="1"/>
</dbReference>
<feature type="domain" description="Adenylate cyclase class-I N-terminal" evidence="14">
    <location>
        <begin position="7"/>
        <end position="204"/>
    </location>
</feature>
<gene>
    <name evidence="15" type="ORF">L2740_20155</name>
</gene>
<dbReference type="GO" id="GO:0005524">
    <property type="term" value="F:ATP binding"/>
    <property type="evidence" value="ECO:0007669"/>
    <property type="project" value="UniProtKB-KW"/>
</dbReference>
<comment type="caution">
    <text evidence="15">The sequence shown here is derived from an EMBL/GenBank/DDBJ whole genome shotgun (WGS) entry which is preliminary data.</text>
</comment>
<keyword evidence="9" id="KW-0115">cAMP biosynthesis</keyword>
<comment type="similarity">
    <text evidence="3 13">Belongs to the adenylyl cyclase class-1 family.</text>
</comment>
<accession>A0A9X1ZRM3</accession>
<evidence type="ECO:0000256" key="7">
    <source>
        <dbReference type="ARBA" id="ARBA00022741"/>
    </source>
</evidence>
<dbReference type="GO" id="GO:0006171">
    <property type="term" value="P:cAMP biosynthetic process"/>
    <property type="evidence" value="ECO:0007669"/>
    <property type="project" value="UniProtKB-KW"/>
</dbReference>
<evidence type="ECO:0000256" key="1">
    <source>
        <dbReference type="ARBA" id="ARBA00001593"/>
    </source>
</evidence>
<evidence type="ECO:0000256" key="3">
    <source>
        <dbReference type="ARBA" id="ARBA00007901"/>
    </source>
</evidence>
<dbReference type="EC" id="4.6.1.1" evidence="4"/>
<evidence type="ECO:0000256" key="5">
    <source>
        <dbReference type="ARBA" id="ARBA00021420"/>
    </source>
</evidence>
<keyword evidence="6" id="KW-0963">Cytoplasm</keyword>
<evidence type="ECO:0000256" key="12">
    <source>
        <dbReference type="ARBA" id="ARBA00032637"/>
    </source>
</evidence>
<dbReference type="AlphaFoldDB" id="A0A9X1ZRM3"/>
<evidence type="ECO:0000256" key="8">
    <source>
        <dbReference type="ARBA" id="ARBA00022840"/>
    </source>
</evidence>
<evidence type="ECO:0000259" key="14">
    <source>
        <dbReference type="Pfam" id="PF12633"/>
    </source>
</evidence>
<evidence type="ECO:0000313" key="16">
    <source>
        <dbReference type="Proteomes" id="UP001139293"/>
    </source>
</evidence>
<evidence type="ECO:0000256" key="10">
    <source>
        <dbReference type="ARBA" id="ARBA00023239"/>
    </source>
</evidence>
<dbReference type="PROSITE" id="PS01092">
    <property type="entry name" value="ADENYLATE_CYCLASE_1_1"/>
    <property type="match status" value="1"/>
</dbReference>
<dbReference type="PANTHER" id="PTHR38760:SF1">
    <property type="entry name" value="ADENYLATE CYCLASE"/>
    <property type="match status" value="1"/>
</dbReference>
<keyword evidence="16" id="KW-1185">Reference proteome</keyword>
<evidence type="ECO:0000256" key="4">
    <source>
        <dbReference type="ARBA" id="ARBA00012201"/>
    </source>
</evidence>
<evidence type="ECO:0000256" key="2">
    <source>
        <dbReference type="ARBA" id="ARBA00004496"/>
    </source>
</evidence>
<protein>
    <recommendedName>
        <fullName evidence="5">Adenylate cyclase</fullName>
        <ecNumber evidence="4">4.6.1.1</ecNumber>
    </recommendedName>
    <alternativeName>
        <fullName evidence="11">ATP pyrophosphate-lyase</fullName>
    </alternativeName>
    <alternativeName>
        <fullName evidence="12">Adenylyl cyclase</fullName>
    </alternativeName>
</protein>
<comment type="catalytic activity">
    <reaction evidence="1">
        <text>ATP = 3',5'-cyclic AMP + diphosphate</text>
        <dbReference type="Rhea" id="RHEA:15389"/>
        <dbReference type="ChEBI" id="CHEBI:30616"/>
        <dbReference type="ChEBI" id="CHEBI:33019"/>
        <dbReference type="ChEBI" id="CHEBI:58165"/>
        <dbReference type="EC" id="4.6.1.1"/>
    </reaction>
</comment>
<dbReference type="EMBL" id="JAKILB010000020">
    <property type="protein sequence ID" value="MCL1140856.1"/>
    <property type="molecule type" value="Genomic_DNA"/>
</dbReference>
<dbReference type="Proteomes" id="UP001139293">
    <property type="component" value="Unassembled WGS sequence"/>
</dbReference>
<name>A0A9X1ZRM3_9GAMM</name>
<keyword evidence="8" id="KW-0067">ATP-binding</keyword>
<dbReference type="NCBIfam" id="NF006980">
    <property type="entry name" value="PRK09450.1-5"/>
    <property type="match status" value="1"/>
</dbReference>
<reference evidence="15" key="1">
    <citation type="submission" date="2022-01" db="EMBL/GenBank/DDBJ databases">
        <title>Whole genome-based taxonomy of the Shewanellaceae.</title>
        <authorList>
            <person name="Martin-Rodriguez A.J."/>
        </authorList>
    </citation>
    <scope>NUCLEOTIDE SEQUENCE</scope>
    <source>
        <strain evidence="15">KCTC 23973</strain>
    </source>
</reference>
<dbReference type="InterPro" id="IPR024686">
    <property type="entry name" value="Adenylate_cyclase_1_CS"/>
</dbReference>
<dbReference type="Pfam" id="PF12633">
    <property type="entry name" value="Adenyl_cycl_N"/>
    <property type="match status" value="1"/>
</dbReference>
<organism evidence="15 16">
    <name type="scientific">Shewanella pneumatophori</name>
    <dbReference type="NCBI Taxonomy" id="314092"/>
    <lineage>
        <taxon>Bacteria</taxon>
        <taxon>Pseudomonadati</taxon>
        <taxon>Pseudomonadota</taxon>
        <taxon>Gammaproteobacteria</taxon>
        <taxon>Alteromonadales</taxon>
        <taxon>Shewanellaceae</taxon>
        <taxon>Shewanella</taxon>
    </lineage>
</organism>
<dbReference type="GO" id="GO:0004016">
    <property type="term" value="F:adenylate cyclase activity"/>
    <property type="evidence" value="ECO:0007669"/>
    <property type="project" value="UniProtKB-EC"/>
</dbReference>
<dbReference type="InterPro" id="IPR024685">
    <property type="entry name" value="Adenylate_cyclase_1_N"/>
</dbReference>
<proteinExistence type="inferred from homology"/>
<keyword evidence="10 15" id="KW-0456">Lyase</keyword>
<evidence type="ECO:0000256" key="6">
    <source>
        <dbReference type="ARBA" id="ARBA00022490"/>
    </source>
</evidence>
<sequence>MPHELGKFEHAAQRLDVIRFARAIALLSPLKRHLLRLIAVFLHHNSSKLPGYNGPLTPCGVIDFELSYETQEACDTLNIDIDAFTQVKKPQIEGIYSMGSTASFGQNPQSDIDVWLVHSAELTQNECQLLADKTLLLTRWFAQFDFEVNFYLVHPLQFIQEREPQTDLYNCMGQEHSGSAQHWLLLEEFYRSQFRLAGKPIAWWPNAKSSASLLSLGDTNALPASEYFGASLWQLYKGVEKPHKALLKVLLLEAYASEYPHTHLVSEHIWQHTLEGDFSAANDAYYLLYESIEAYLLKRGDARRLEITRRCFYLKCGVKLSQADQAVDWRYFKMQKLVADWHWSDSLLRTLDNCENWHCGQLQWFNEQLNELMLGSYRTLLQFASTHKLSESLRISELGLLTRKLHTYFSEDAHQIMRLNPLWSRSILEPNLSVIYSSTDQYYYLYRCSPNPRNFLEHSAVFHSKSKAKLLVWASLNGVANQQTRWHEIRQSKRKSNYLTQAASRLDGLIVNESIRVSKMALYQPWHFRKLVFLLNFNSDPTESWSGQDIMVDYMNSNVFSIGRGYLNMVDSIDVISLNSWGEWHCNHFEGEKSILDALSFVTPGMKRASAEVSVDVISCSLKLRSQTERTVKDLLYRAVRLSRQAQSSTTLAHALQVGKVRYGLFFNNRGMHYENLSDAKSFYQQLSQRKLLELPRPSLGDEPFAKLPAVIQDYAAKGAIQYFLRQRKQGLDVFILDEANDLNHYVQEGTDVNALVNKLSHYHTFEDPQLTKENFNLPQFFKLDRIKGVLIAVPFGVTHESSEVDF</sequence>
<dbReference type="GO" id="GO:0005737">
    <property type="term" value="C:cytoplasm"/>
    <property type="evidence" value="ECO:0007669"/>
    <property type="project" value="UniProtKB-SubCell"/>
</dbReference>
<evidence type="ECO:0000256" key="9">
    <source>
        <dbReference type="ARBA" id="ARBA00022998"/>
    </source>
</evidence>
<evidence type="ECO:0000256" key="11">
    <source>
        <dbReference type="ARBA" id="ARBA00032597"/>
    </source>
</evidence>
<dbReference type="InterPro" id="IPR000274">
    <property type="entry name" value="Adenylate_cyclase_1"/>
</dbReference>